<dbReference type="InterPro" id="IPR010287">
    <property type="entry name" value="DUF892_YciF-like"/>
</dbReference>
<dbReference type="STRING" id="70996.SE18_02240"/>
<dbReference type="PANTHER" id="PTHR30565">
    <property type="entry name" value="PROTEIN YCIF"/>
    <property type="match status" value="1"/>
</dbReference>
<sequence length="188" mass="21569">MRAYATIHELFYHHLDELYAAENQIIYAISSVLPQISQPAYQDGLILYRAEALRHRDLLHEVFEALELHPADHGCSAVRSMLGELNQMLRCNKPSLIRDLALLSTFHQLCQYVLGQYQWLAQWAERANQLPIAQICTTIQQQKTYAAHILTKLCDQGLHLGLPEQLQAQTLGGFGQLPNQARRRNQKR</sequence>
<dbReference type="Gene3D" id="1.20.1260.10">
    <property type="match status" value="1"/>
</dbReference>
<dbReference type="AlphaFoldDB" id="A0A0P6Y5D7"/>
<dbReference type="InterPro" id="IPR009078">
    <property type="entry name" value="Ferritin-like_SF"/>
</dbReference>
<organism evidence="1 2">
    <name type="scientific">Herpetosiphon geysericola</name>
    <dbReference type="NCBI Taxonomy" id="70996"/>
    <lineage>
        <taxon>Bacteria</taxon>
        <taxon>Bacillati</taxon>
        <taxon>Chloroflexota</taxon>
        <taxon>Chloroflexia</taxon>
        <taxon>Herpetosiphonales</taxon>
        <taxon>Herpetosiphonaceae</taxon>
        <taxon>Herpetosiphon</taxon>
    </lineage>
</organism>
<reference evidence="1 2" key="1">
    <citation type="submission" date="2015-07" db="EMBL/GenBank/DDBJ databases">
        <title>Whole genome sequence of Herpetosiphon geysericola DSM 7119.</title>
        <authorList>
            <person name="Hemp J."/>
            <person name="Ward L.M."/>
            <person name="Pace L.A."/>
            <person name="Fischer W.W."/>
        </authorList>
    </citation>
    <scope>NUCLEOTIDE SEQUENCE [LARGE SCALE GENOMIC DNA]</scope>
    <source>
        <strain evidence="1 2">DSM 7119</strain>
    </source>
</reference>
<proteinExistence type="predicted"/>
<dbReference type="Proteomes" id="UP000050277">
    <property type="component" value="Unassembled WGS sequence"/>
</dbReference>
<dbReference type="RefSeq" id="WP_054532787.1">
    <property type="nucleotide sequence ID" value="NZ_LGKP01000005.1"/>
</dbReference>
<evidence type="ECO:0000313" key="2">
    <source>
        <dbReference type="Proteomes" id="UP000050277"/>
    </source>
</evidence>
<dbReference type="OrthoDB" id="9795056at2"/>
<comment type="caution">
    <text evidence="1">The sequence shown here is derived from an EMBL/GenBank/DDBJ whole genome shotgun (WGS) entry which is preliminary data.</text>
</comment>
<dbReference type="SUPFAM" id="SSF47240">
    <property type="entry name" value="Ferritin-like"/>
    <property type="match status" value="1"/>
</dbReference>
<accession>A0A0P6Y5D7</accession>
<evidence type="ECO:0000313" key="1">
    <source>
        <dbReference type="EMBL" id="KPL91488.1"/>
    </source>
</evidence>
<dbReference type="InterPro" id="IPR047114">
    <property type="entry name" value="YciF"/>
</dbReference>
<dbReference type="EMBL" id="LGKP01000005">
    <property type="protein sequence ID" value="KPL91488.1"/>
    <property type="molecule type" value="Genomic_DNA"/>
</dbReference>
<gene>
    <name evidence="1" type="ORF">SE18_02240</name>
</gene>
<keyword evidence="2" id="KW-1185">Reference proteome</keyword>
<name>A0A0P6Y5D7_9CHLR</name>
<dbReference type="PANTHER" id="PTHR30565:SF9">
    <property type="entry name" value="PROTEIN YCIF"/>
    <property type="match status" value="1"/>
</dbReference>
<protein>
    <submittedName>
        <fullName evidence="1">Uncharacterized protein</fullName>
    </submittedName>
</protein>
<dbReference type="InterPro" id="IPR012347">
    <property type="entry name" value="Ferritin-like"/>
</dbReference>
<dbReference type="Pfam" id="PF05974">
    <property type="entry name" value="DUF892"/>
    <property type="match status" value="1"/>
</dbReference>